<protein>
    <submittedName>
        <fullName evidence="1">Thioredoxin-like protein</fullName>
    </submittedName>
</protein>
<evidence type="ECO:0000313" key="2">
    <source>
        <dbReference type="Proteomes" id="UP000886501"/>
    </source>
</evidence>
<reference evidence="1" key="2">
    <citation type="journal article" date="2020" name="Nat. Commun.">
        <title>Large-scale genome sequencing of mycorrhizal fungi provides insights into the early evolution of symbiotic traits.</title>
        <authorList>
            <person name="Miyauchi S."/>
            <person name="Kiss E."/>
            <person name="Kuo A."/>
            <person name="Drula E."/>
            <person name="Kohler A."/>
            <person name="Sanchez-Garcia M."/>
            <person name="Morin E."/>
            <person name="Andreopoulos B."/>
            <person name="Barry K.W."/>
            <person name="Bonito G."/>
            <person name="Buee M."/>
            <person name="Carver A."/>
            <person name="Chen C."/>
            <person name="Cichocki N."/>
            <person name="Clum A."/>
            <person name="Culley D."/>
            <person name="Crous P.W."/>
            <person name="Fauchery L."/>
            <person name="Girlanda M."/>
            <person name="Hayes R.D."/>
            <person name="Keri Z."/>
            <person name="LaButti K."/>
            <person name="Lipzen A."/>
            <person name="Lombard V."/>
            <person name="Magnuson J."/>
            <person name="Maillard F."/>
            <person name="Murat C."/>
            <person name="Nolan M."/>
            <person name="Ohm R.A."/>
            <person name="Pangilinan J."/>
            <person name="Pereira M.F."/>
            <person name="Perotto S."/>
            <person name="Peter M."/>
            <person name="Pfister S."/>
            <person name="Riley R."/>
            <person name="Sitrit Y."/>
            <person name="Stielow J.B."/>
            <person name="Szollosi G."/>
            <person name="Zifcakova L."/>
            <person name="Stursova M."/>
            <person name="Spatafora J.W."/>
            <person name="Tedersoo L."/>
            <person name="Vaario L.M."/>
            <person name="Yamada A."/>
            <person name="Yan M."/>
            <person name="Wang P."/>
            <person name="Xu J."/>
            <person name="Bruns T."/>
            <person name="Baldrian P."/>
            <person name="Vilgalys R."/>
            <person name="Dunand C."/>
            <person name="Henrissat B."/>
            <person name="Grigoriev I.V."/>
            <person name="Hibbett D."/>
            <person name="Nagy L.G."/>
            <person name="Martin F.M."/>
        </authorList>
    </citation>
    <scope>NUCLEOTIDE SEQUENCE</scope>
    <source>
        <strain evidence="1">P2</strain>
    </source>
</reference>
<proteinExistence type="predicted"/>
<gene>
    <name evidence="1" type="ORF">BDM02DRAFT_3255975</name>
</gene>
<evidence type="ECO:0000313" key="1">
    <source>
        <dbReference type="EMBL" id="KAF9646517.1"/>
    </source>
</evidence>
<dbReference type="EMBL" id="MU118056">
    <property type="protein sequence ID" value="KAF9646517.1"/>
    <property type="molecule type" value="Genomic_DNA"/>
</dbReference>
<organism evidence="1 2">
    <name type="scientific">Thelephora ganbajun</name>
    <name type="common">Ganba fungus</name>
    <dbReference type="NCBI Taxonomy" id="370292"/>
    <lineage>
        <taxon>Eukaryota</taxon>
        <taxon>Fungi</taxon>
        <taxon>Dikarya</taxon>
        <taxon>Basidiomycota</taxon>
        <taxon>Agaricomycotina</taxon>
        <taxon>Agaricomycetes</taxon>
        <taxon>Thelephorales</taxon>
        <taxon>Thelephoraceae</taxon>
        <taxon>Thelephora</taxon>
    </lineage>
</organism>
<name>A0ACB6ZAE8_THEGA</name>
<accession>A0ACB6ZAE8</accession>
<reference evidence="1" key="1">
    <citation type="submission" date="2019-10" db="EMBL/GenBank/DDBJ databases">
        <authorList>
            <consortium name="DOE Joint Genome Institute"/>
            <person name="Kuo A."/>
            <person name="Miyauchi S."/>
            <person name="Kiss E."/>
            <person name="Drula E."/>
            <person name="Kohler A."/>
            <person name="Sanchez-Garcia M."/>
            <person name="Andreopoulos B."/>
            <person name="Barry K.W."/>
            <person name="Bonito G."/>
            <person name="Buee M."/>
            <person name="Carver A."/>
            <person name="Chen C."/>
            <person name="Cichocki N."/>
            <person name="Clum A."/>
            <person name="Culley D."/>
            <person name="Crous P.W."/>
            <person name="Fauchery L."/>
            <person name="Girlanda M."/>
            <person name="Hayes R."/>
            <person name="Keri Z."/>
            <person name="Labutti K."/>
            <person name="Lipzen A."/>
            <person name="Lombard V."/>
            <person name="Magnuson J."/>
            <person name="Maillard F."/>
            <person name="Morin E."/>
            <person name="Murat C."/>
            <person name="Nolan M."/>
            <person name="Ohm R."/>
            <person name="Pangilinan J."/>
            <person name="Pereira M."/>
            <person name="Perotto S."/>
            <person name="Peter M."/>
            <person name="Riley R."/>
            <person name="Sitrit Y."/>
            <person name="Stielow B."/>
            <person name="Szollosi G."/>
            <person name="Zifcakova L."/>
            <person name="Stursova M."/>
            <person name="Spatafora J.W."/>
            <person name="Tedersoo L."/>
            <person name="Vaario L.-M."/>
            <person name="Yamada A."/>
            <person name="Yan M."/>
            <person name="Wang P."/>
            <person name="Xu J."/>
            <person name="Bruns T."/>
            <person name="Baldrian P."/>
            <person name="Vilgalys R."/>
            <person name="Henrissat B."/>
            <person name="Grigoriev I.V."/>
            <person name="Hibbett D."/>
            <person name="Nagy L.G."/>
            <person name="Martin F.M."/>
        </authorList>
    </citation>
    <scope>NUCLEOTIDE SEQUENCE</scope>
    <source>
        <strain evidence="1">P2</strain>
    </source>
</reference>
<sequence>MLFARLPILLLTAVLLPSFVEAGLFYKNSSVKMLDAKSFKKVMRENQTSIVAFVAPWCGHCRNLAPEYEKVAKSFNSLVPLYAVDCDAEANKPLCGQQGVQGFPTVKLFPRGSQAPPIEYRGERASKALFSWAMGQIPHGIRRLKAKSDITKWVEQSSDKPHAILLNTSTKIPLLWKVIANKYSHRMKFGSFHDEGGSYFGSLELEDNSKSDNKVLFFAPGSADPVLYEGEYAARCTVDHR</sequence>
<comment type="caution">
    <text evidence="1">The sequence shown here is derived from an EMBL/GenBank/DDBJ whole genome shotgun (WGS) entry which is preliminary data.</text>
</comment>
<dbReference type="Proteomes" id="UP000886501">
    <property type="component" value="Unassembled WGS sequence"/>
</dbReference>
<keyword evidence="2" id="KW-1185">Reference proteome</keyword>